<feature type="binding site" evidence="2">
    <location>
        <position position="236"/>
    </location>
    <ligand>
        <name>N(2)-succinyl-L-ornithine</name>
        <dbReference type="ChEBI" id="CHEBI:58514"/>
    </ligand>
</feature>
<keyword evidence="2" id="KW-0055">Arginine biosynthesis</keyword>
<dbReference type="PRINTS" id="PR00101">
    <property type="entry name" value="ATCASE"/>
</dbReference>
<dbReference type="GO" id="GO:0019240">
    <property type="term" value="P:citrulline biosynthetic process"/>
    <property type="evidence" value="ECO:0007669"/>
    <property type="project" value="TreeGrafter"/>
</dbReference>
<protein>
    <recommendedName>
        <fullName evidence="2">N-succinylornithine carbamoyltransferase</fullName>
        <ecNumber evidence="2">2.1.3.11</ecNumber>
    </recommendedName>
    <alternativeName>
        <fullName evidence="2">N-succinyl-L-ornithine transcarbamylase</fullName>
        <shortName evidence="2">SOTCase</shortName>
    </alternativeName>
</protein>
<evidence type="ECO:0000313" key="5">
    <source>
        <dbReference type="EMBL" id="RED93200.1"/>
    </source>
</evidence>
<feature type="binding site" evidence="2">
    <location>
        <position position="176"/>
    </location>
    <ligand>
        <name>N(2)-succinyl-L-ornithine</name>
        <dbReference type="ChEBI" id="CHEBI:58514"/>
    </ligand>
</feature>
<proteinExistence type="inferred from homology"/>
<dbReference type="InterPro" id="IPR006131">
    <property type="entry name" value="Asp_carbamoyltransf_Asp/Orn-bd"/>
</dbReference>
<feature type="binding site" evidence="2">
    <location>
        <position position="142"/>
    </location>
    <ligand>
        <name>N(2)-succinyl-L-ornithine</name>
        <dbReference type="ChEBI" id="CHEBI:58514"/>
    </ligand>
</feature>
<feature type="binding site" evidence="2">
    <location>
        <position position="75"/>
    </location>
    <ligand>
        <name>carbamoyl phosphate</name>
        <dbReference type="ChEBI" id="CHEBI:58228"/>
        <note>ligand shared between two neighboring subunits</note>
    </ligand>
</feature>
<organism evidence="5 6">
    <name type="scientific">Marinoscillum furvescens DSM 4134</name>
    <dbReference type="NCBI Taxonomy" id="1122208"/>
    <lineage>
        <taxon>Bacteria</taxon>
        <taxon>Pseudomonadati</taxon>
        <taxon>Bacteroidota</taxon>
        <taxon>Cytophagia</taxon>
        <taxon>Cytophagales</taxon>
        <taxon>Reichenbachiellaceae</taxon>
        <taxon>Marinoscillum</taxon>
    </lineage>
</organism>
<dbReference type="InterPro" id="IPR006132">
    <property type="entry name" value="Asp/Orn_carbamoyltranf_P-bd"/>
</dbReference>
<comment type="function">
    <text evidence="2">Catalyzes the transfer of the carbamoyl group from carbamoyl phosphate to the delta-amino group of N(2)-succinyl-L-ornithine to produce N(2)-succinyl-L-citrulline. Is essential for arginine biosynthesis.</text>
</comment>
<name>A0A3D9KX33_MARFU</name>
<dbReference type="SUPFAM" id="SSF53671">
    <property type="entry name" value="Aspartate/ornithine carbamoyltransferase"/>
    <property type="match status" value="1"/>
</dbReference>
<feature type="binding site" evidence="2">
    <location>
        <position position="275"/>
    </location>
    <ligand>
        <name>N(2)-succinyl-L-ornithine</name>
        <dbReference type="ChEBI" id="CHEBI:58514"/>
    </ligand>
</feature>
<dbReference type="Proteomes" id="UP000256779">
    <property type="component" value="Unassembled WGS sequence"/>
</dbReference>
<evidence type="ECO:0000259" key="3">
    <source>
        <dbReference type="Pfam" id="PF00185"/>
    </source>
</evidence>
<dbReference type="PANTHER" id="PTHR45753:SF3">
    <property type="entry name" value="ORNITHINE TRANSCARBAMYLASE, MITOCHONDRIAL"/>
    <property type="match status" value="1"/>
</dbReference>
<reference evidence="5 6" key="1">
    <citation type="submission" date="2018-07" db="EMBL/GenBank/DDBJ databases">
        <title>Genomic Encyclopedia of Type Strains, Phase IV (KMG-IV): sequencing the most valuable type-strain genomes for metagenomic binning, comparative biology and taxonomic classification.</title>
        <authorList>
            <person name="Goeker M."/>
        </authorList>
    </citation>
    <scope>NUCLEOTIDE SEQUENCE [LARGE SCALE GENOMIC DNA]</scope>
    <source>
        <strain evidence="5 6">DSM 4134</strain>
    </source>
</reference>
<feature type="domain" description="Aspartate/ornithine carbamoyltransferase carbamoyl-P binding" evidence="4">
    <location>
        <begin position="2"/>
        <end position="160"/>
    </location>
</feature>
<dbReference type="Gene3D" id="3.40.50.1370">
    <property type="entry name" value="Aspartate/ornithine carbamoyltransferase"/>
    <property type="match status" value="2"/>
</dbReference>
<sequence length="314" mass="34824">MKQFTSVKDVANPKELVQKALELKKNPYAHKQLGLNRTLGLLFFNSSLRTRMSSQKAAANLGMNVMVMNVTQDSWQIEMEDGVLMDGGKAEHIREAAAVMGQYCDILGVRSFPGLEDREADYQEVILNAFIKHSGVPVVSLESATLHPLQSLADLITIAEYQQTARPKVVLTWAPHVKALPQAVSNSFSEWIQHADVDFSIVQPKGFELSEAFTGSAPVLYDQKEAFEGADFIYVKNWSSYKNYGAVGEARDWVVNQEKLAVTNQAKVMHCLPVRRNVVIADDVLDSESSIVIPQAGNRVYSAQIVLKEILGNL</sequence>
<evidence type="ECO:0000256" key="1">
    <source>
        <dbReference type="ARBA" id="ARBA00022679"/>
    </source>
</evidence>
<comment type="caution">
    <text evidence="5">The sequence shown here is derived from an EMBL/GenBank/DDBJ whole genome shotgun (WGS) entry which is preliminary data.</text>
</comment>
<dbReference type="PANTHER" id="PTHR45753">
    <property type="entry name" value="ORNITHINE CARBAMOYLTRANSFERASE, MITOCHONDRIAL"/>
    <property type="match status" value="1"/>
</dbReference>
<comment type="pathway">
    <text evidence="2">Amino-acid biosynthesis; L-arginine biosynthesis.</text>
</comment>
<evidence type="ECO:0000259" key="4">
    <source>
        <dbReference type="Pfam" id="PF02729"/>
    </source>
</evidence>
<feature type="binding site" description="in other chain" evidence="2">
    <location>
        <position position="110"/>
    </location>
    <ligand>
        <name>carbamoyl phosphate</name>
        <dbReference type="ChEBI" id="CHEBI:58228"/>
        <note>ligand shared between two neighboring subunits</note>
    </ligand>
</feature>
<dbReference type="Pfam" id="PF00185">
    <property type="entry name" value="OTCace"/>
    <property type="match status" value="1"/>
</dbReference>
<comment type="subunit">
    <text evidence="2">Homotrimer.</text>
</comment>
<dbReference type="AlphaFoldDB" id="A0A3D9KX33"/>
<comment type="catalytic activity">
    <reaction evidence="2">
        <text>N(2)-succinyl-L-ornithine + carbamoyl phosphate = N(2)-succinyl-L-citrulline + phosphate + H(+)</text>
        <dbReference type="Rhea" id="RHEA:25884"/>
        <dbReference type="ChEBI" id="CHEBI:15378"/>
        <dbReference type="ChEBI" id="CHEBI:43474"/>
        <dbReference type="ChEBI" id="CHEBI:58228"/>
        <dbReference type="ChEBI" id="CHEBI:58514"/>
        <dbReference type="ChEBI" id="CHEBI:58862"/>
        <dbReference type="EC" id="2.1.3.11"/>
    </reaction>
</comment>
<dbReference type="EMBL" id="QREG01000026">
    <property type="protein sequence ID" value="RED93200.1"/>
    <property type="molecule type" value="Genomic_DNA"/>
</dbReference>
<dbReference type="InterPro" id="IPR006130">
    <property type="entry name" value="Asp/Orn_carbamoylTrfase"/>
</dbReference>
<accession>A0A3D9KX33</accession>
<dbReference type="RefSeq" id="WP_115869997.1">
    <property type="nucleotide sequence ID" value="NZ_QREG01000026.1"/>
</dbReference>
<feature type="binding site" description="in other chain" evidence="2">
    <location>
        <begin position="147"/>
        <end position="150"/>
    </location>
    <ligand>
        <name>carbamoyl phosphate</name>
        <dbReference type="ChEBI" id="CHEBI:58228"/>
        <note>ligand shared between two neighboring subunits</note>
    </ligand>
</feature>
<keyword evidence="1 2" id="KW-0808">Transferase</keyword>
<dbReference type="GO" id="GO:0016597">
    <property type="term" value="F:amino acid binding"/>
    <property type="evidence" value="ECO:0007669"/>
    <property type="project" value="InterPro"/>
</dbReference>
<feature type="binding site" description="in other chain" evidence="2">
    <location>
        <begin position="271"/>
        <end position="272"/>
    </location>
    <ligand>
        <name>carbamoyl phosphate</name>
        <dbReference type="ChEBI" id="CHEBI:58228"/>
        <note>ligand shared between two neighboring subunits</note>
    </ligand>
</feature>
<dbReference type="OrthoDB" id="9802587at2"/>
<dbReference type="InterPro" id="IPR036901">
    <property type="entry name" value="Asp/Orn_carbamoylTrfase_sf"/>
</dbReference>
<dbReference type="EC" id="2.1.3.11" evidence="2"/>
<comment type="similarity">
    <text evidence="2">Belongs to the aspartate/ornithine carbamoyltransferase superfamily. SOTCase family.</text>
</comment>
<dbReference type="GO" id="GO:0004585">
    <property type="term" value="F:ornithine carbamoyltransferase activity"/>
    <property type="evidence" value="ECO:0007669"/>
    <property type="project" value="InterPro"/>
</dbReference>
<dbReference type="GO" id="GO:0042450">
    <property type="term" value="P:L-arginine biosynthetic process via ornithine"/>
    <property type="evidence" value="ECO:0007669"/>
    <property type="project" value="TreeGrafter"/>
</dbReference>
<keyword evidence="6" id="KW-1185">Reference proteome</keyword>
<dbReference type="InterPro" id="IPR043696">
    <property type="entry name" value="ArgF'-like"/>
</dbReference>
<feature type="domain" description="Aspartate/ornithine carbamoyltransferase Asp/Orn-binding" evidence="3">
    <location>
        <begin position="184"/>
        <end position="307"/>
    </location>
</feature>
<dbReference type="PRINTS" id="PR00100">
    <property type="entry name" value="AOTCASE"/>
</dbReference>
<gene>
    <name evidence="2" type="primary">argF'</name>
    <name evidence="5" type="ORF">C7460_12639</name>
</gene>
<dbReference type="Pfam" id="PF02729">
    <property type="entry name" value="OTCace_N"/>
    <property type="match status" value="1"/>
</dbReference>
<keyword evidence="2" id="KW-0028">Amino-acid biosynthesis</keyword>
<dbReference type="UniPathway" id="UPA00068"/>
<feature type="binding site" description="in other chain" evidence="2">
    <location>
        <position position="299"/>
    </location>
    <ligand>
        <name>carbamoyl phosphate</name>
        <dbReference type="ChEBI" id="CHEBI:58228"/>
        <note>ligand shared between two neighboring subunits</note>
    </ligand>
</feature>
<feature type="binding site" description="in other chain" evidence="2">
    <location>
        <begin position="47"/>
        <end position="50"/>
    </location>
    <ligand>
        <name>carbamoyl phosphate</name>
        <dbReference type="ChEBI" id="CHEBI:58228"/>
        <note>ligand shared between two neighboring subunits</note>
    </ligand>
</feature>
<dbReference type="HAMAP" id="MF_02235">
    <property type="entry name" value="SOTCase"/>
    <property type="match status" value="1"/>
</dbReference>
<evidence type="ECO:0000256" key="2">
    <source>
        <dbReference type="HAMAP-Rule" id="MF_02235"/>
    </source>
</evidence>
<evidence type="ECO:0000313" key="6">
    <source>
        <dbReference type="Proteomes" id="UP000256779"/>
    </source>
</evidence>